<proteinExistence type="predicted"/>
<protein>
    <submittedName>
        <fullName evidence="2">Uncharacterized protein</fullName>
    </submittedName>
</protein>
<organism evidence="2 3">
    <name type="scientific">Symbiodinium necroappetens</name>
    <dbReference type="NCBI Taxonomy" id="1628268"/>
    <lineage>
        <taxon>Eukaryota</taxon>
        <taxon>Sar</taxon>
        <taxon>Alveolata</taxon>
        <taxon>Dinophyceae</taxon>
        <taxon>Suessiales</taxon>
        <taxon>Symbiodiniaceae</taxon>
        <taxon>Symbiodinium</taxon>
    </lineage>
</organism>
<sequence length="207" mass="22883">MPGLDFLPAVASPAASRPSKRSRPEVGRPKGSTEQQVQELSQQMQEMCHILASHDHNLRELEAWSTLTWLLDQNSELAKHLMAHMDAWKQKAQQGQPHPDGAARFTVGAALAKWVLDSPERRAACPQFADAHDKITSIEEMKSSIQLAFAKPIKDGRILLKIRPHLQMRDAWTEVCAVLSAADLAETKDMAAPAGPIIRSLTKGDKQ</sequence>
<evidence type="ECO:0000313" key="3">
    <source>
        <dbReference type="Proteomes" id="UP000601435"/>
    </source>
</evidence>
<reference evidence="2" key="1">
    <citation type="submission" date="2021-02" db="EMBL/GenBank/DDBJ databases">
        <authorList>
            <person name="Dougan E. K."/>
            <person name="Rhodes N."/>
            <person name="Thang M."/>
            <person name="Chan C."/>
        </authorList>
    </citation>
    <scope>NUCLEOTIDE SEQUENCE</scope>
</reference>
<comment type="caution">
    <text evidence="2">The sequence shown here is derived from an EMBL/GenBank/DDBJ whole genome shotgun (WGS) entry which is preliminary data.</text>
</comment>
<evidence type="ECO:0000256" key="1">
    <source>
        <dbReference type="SAM" id="MobiDB-lite"/>
    </source>
</evidence>
<keyword evidence="3" id="KW-1185">Reference proteome</keyword>
<feature type="compositionally biased region" description="Low complexity" evidence="1">
    <location>
        <begin position="8"/>
        <end position="17"/>
    </location>
</feature>
<evidence type="ECO:0000313" key="2">
    <source>
        <dbReference type="EMBL" id="CAE7389719.1"/>
    </source>
</evidence>
<accession>A0A812QG12</accession>
<feature type="region of interest" description="Disordered" evidence="1">
    <location>
        <begin position="1"/>
        <end position="37"/>
    </location>
</feature>
<dbReference type="Proteomes" id="UP000601435">
    <property type="component" value="Unassembled WGS sequence"/>
</dbReference>
<dbReference type="OrthoDB" id="446288at2759"/>
<dbReference type="EMBL" id="CAJNJA010016847">
    <property type="protein sequence ID" value="CAE7389719.1"/>
    <property type="molecule type" value="Genomic_DNA"/>
</dbReference>
<gene>
    <name evidence="2" type="ORF">SNEC2469_LOCUS10581</name>
</gene>
<name>A0A812QG12_9DINO</name>
<dbReference type="AlphaFoldDB" id="A0A812QG12"/>